<dbReference type="RefSeq" id="XP_071922744.1">
    <property type="nucleotide sequence ID" value="XM_072066643.1"/>
</dbReference>
<evidence type="ECO:0000259" key="3">
    <source>
        <dbReference type="PROSITE" id="PS51720"/>
    </source>
</evidence>
<accession>A0ABM4VT91</accession>
<keyword evidence="1" id="KW-0547">Nucleotide-binding</keyword>
<dbReference type="InterPro" id="IPR045058">
    <property type="entry name" value="GIMA/IAN/Toc"/>
</dbReference>
<evidence type="ECO:0000313" key="5">
    <source>
        <dbReference type="RefSeq" id="XP_071922744.1"/>
    </source>
</evidence>
<reference evidence="5" key="1">
    <citation type="submission" date="2025-08" db="UniProtKB">
        <authorList>
            <consortium name="RefSeq"/>
        </authorList>
    </citation>
    <scope>IDENTIFICATION</scope>
    <source>
        <tissue evidence="5">Leaves</tissue>
    </source>
</reference>
<dbReference type="InterPro" id="IPR027417">
    <property type="entry name" value="P-loop_NTPase"/>
</dbReference>
<dbReference type="SUPFAM" id="SSF52540">
    <property type="entry name" value="P-loop containing nucleoside triphosphate hydrolases"/>
    <property type="match status" value="1"/>
</dbReference>
<sequence>MGGSFIDDDWESGSASHRARTVVLVGRTGDGKSATGNSILGRKAFKSMNSPDGITSTSELQTAVLEDGQIINVIDTPGLFNKSAEPQLVGKEIVRCIDMAKDGIHAVLVVVSLSSRISLEEAATVETLQKLFGDKITKYMIMVFTGGDDFEEDEVNFDDYLSRSESIKGMLEICGNRWVLFDNKTKNTAKKAEQLKQLLSLVDDVVKKNGGKPYTNKLFVEFQKAAAKLRDQAKELNSLEGYSKEEKIEREVQIYQSYEEHLARSTDMETRM</sequence>
<dbReference type="PANTHER" id="PTHR10903">
    <property type="entry name" value="GTPASE, IMAP FAMILY MEMBER-RELATED"/>
    <property type="match status" value="1"/>
</dbReference>
<keyword evidence="4" id="KW-1185">Reference proteome</keyword>
<evidence type="ECO:0000313" key="4">
    <source>
        <dbReference type="Proteomes" id="UP001652660"/>
    </source>
</evidence>
<evidence type="ECO:0000256" key="2">
    <source>
        <dbReference type="ARBA" id="ARBA00023134"/>
    </source>
</evidence>
<protein>
    <submittedName>
        <fullName evidence="5">Immune-associated nucleotide-binding protein 9-like isoform X3</fullName>
    </submittedName>
</protein>
<keyword evidence="2" id="KW-0342">GTP-binding</keyword>
<feature type="domain" description="AIG1-type G" evidence="3">
    <location>
        <begin position="17"/>
        <end position="223"/>
    </location>
</feature>
<dbReference type="PANTHER" id="PTHR10903:SF184">
    <property type="entry name" value="GTP-BINDING PROTEIN A"/>
    <property type="match status" value="1"/>
</dbReference>
<evidence type="ECO:0000256" key="1">
    <source>
        <dbReference type="ARBA" id="ARBA00022741"/>
    </source>
</evidence>
<organism evidence="4 5">
    <name type="scientific">Coffea arabica</name>
    <name type="common">Arabian coffee</name>
    <dbReference type="NCBI Taxonomy" id="13443"/>
    <lineage>
        <taxon>Eukaryota</taxon>
        <taxon>Viridiplantae</taxon>
        <taxon>Streptophyta</taxon>
        <taxon>Embryophyta</taxon>
        <taxon>Tracheophyta</taxon>
        <taxon>Spermatophyta</taxon>
        <taxon>Magnoliopsida</taxon>
        <taxon>eudicotyledons</taxon>
        <taxon>Gunneridae</taxon>
        <taxon>Pentapetalae</taxon>
        <taxon>asterids</taxon>
        <taxon>lamiids</taxon>
        <taxon>Gentianales</taxon>
        <taxon>Rubiaceae</taxon>
        <taxon>Ixoroideae</taxon>
        <taxon>Gardenieae complex</taxon>
        <taxon>Bertiereae - Coffeeae clade</taxon>
        <taxon>Coffeeae</taxon>
        <taxon>Coffea</taxon>
    </lineage>
</organism>
<dbReference type="Pfam" id="PF04548">
    <property type="entry name" value="AIG1"/>
    <property type="match status" value="1"/>
</dbReference>
<dbReference type="Gene3D" id="3.40.50.300">
    <property type="entry name" value="P-loop containing nucleotide triphosphate hydrolases"/>
    <property type="match status" value="1"/>
</dbReference>
<dbReference type="Proteomes" id="UP001652660">
    <property type="component" value="Chromosome 10e"/>
</dbReference>
<dbReference type="InterPro" id="IPR006703">
    <property type="entry name" value="G_AIG1"/>
</dbReference>
<gene>
    <name evidence="5" type="primary">LOC113712337</name>
</gene>
<proteinExistence type="predicted"/>
<name>A0ABM4VT91_COFAR</name>
<dbReference type="CDD" id="cd01852">
    <property type="entry name" value="AIG1"/>
    <property type="match status" value="1"/>
</dbReference>
<dbReference type="GeneID" id="113712337"/>
<dbReference type="PROSITE" id="PS51720">
    <property type="entry name" value="G_AIG1"/>
    <property type="match status" value="1"/>
</dbReference>